<evidence type="ECO:0000313" key="3">
    <source>
        <dbReference type="Proteomes" id="UP000824111"/>
    </source>
</evidence>
<sequence length="202" mass="22060">MNFIEIPNLPAKKVHTVLVDCRISEHAIEGLRVLGIIAVKSRIMHALYPAVSGHPDMQLHHFGGTVFCCAPEAYAHYSRILPGADLRVGKSALNRNYPFDIAYNVGRVGKFAFHKLNHTDTVIRAYYEENGVNLIDVNQGYSKCSICPIAKNAMITSDIEIAKKADTIGIDVLFVSCKNIILKGLSNGFIGGACGLLSDTML</sequence>
<dbReference type="AlphaFoldDB" id="A0A9D1LW50"/>
<comment type="caution">
    <text evidence="2">The sequence shown here is derived from an EMBL/GenBank/DDBJ whole genome shotgun (WGS) entry which is preliminary data.</text>
</comment>
<dbReference type="InterPro" id="IPR049238">
    <property type="entry name" value="DUF6873"/>
</dbReference>
<reference evidence="2" key="2">
    <citation type="journal article" date="2021" name="PeerJ">
        <title>Extensive microbial diversity within the chicken gut microbiome revealed by metagenomics and culture.</title>
        <authorList>
            <person name="Gilroy R."/>
            <person name="Ravi A."/>
            <person name="Getino M."/>
            <person name="Pursley I."/>
            <person name="Horton D.L."/>
            <person name="Alikhan N.F."/>
            <person name="Baker D."/>
            <person name="Gharbi K."/>
            <person name="Hall N."/>
            <person name="Watson M."/>
            <person name="Adriaenssens E.M."/>
            <person name="Foster-Nyarko E."/>
            <person name="Jarju S."/>
            <person name="Secka A."/>
            <person name="Antonio M."/>
            <person name="Oren A."/>
            <person name="Chaudhuri R.R."/>
            <person name="La Ragione R."/>
            <person name="Hildebrand F."/>
            <person name="Pallen M.J."/>
        </authorList>
    </citation>
    <scope>NUCLEOTIDE SEQUENCE</scope>
    <source>
        <strain evidence="2">ChiSjej4B22-9803</strain>
    </source>
</reference>
<dbReference type="Pfam" id="PF21778">
    <property type="entry name" value="DUF6873"/>
    <property type="match status" value="1"/>
</dbReference>
<proteinExistence type="predicted"/>
<accession>A0A9D1LW50</accession>
<evidence type="ECO:0000313" key="2">
    <source>
        <dbReference type="EMBL" id="HIU49061.1"/>
    </source>
</evidence>
<name>A0A9D1LW50_9FIRM</name>
<organism evidence="2 3">
    <name type="scientific">Candidatus Avimonoglobus intestinipullorum</name>
    <dbReference type="NCBI Taxonomy" id="2840699"/>
    <lineage>
        <taxon>Bacteria</taxon>
        <taxon>Bacillati</taxon>
        <taxon>Bacillota</taxon>
        <taxon>Clostridia</taxon>
        <taxon>Eubacteriales</taxon>
        <taxon>Candidatus Avimonoglobus</taxon>
    </lineage>
</organism>
<reference evidence="2" key="1">
    <citation type="submission" date="2020-10" db="EMBL/GenBank/DDBJ databases">
        <authorList>
            <person name="Gilroy R."/>
        </authorList>
    </citation>
    <scope>NUCLEOTIDE SEQUENCE</scope>
    <source>
        <strain evidence="2">ChiSjej4B22-9803</strain>
    </source>
</reference>
<evidence type="ECO:0000259" key="1">
    <source>
        <dbReference type="Pfam" id="PF21778"/>
    </source>
</evidence>
<feature type="domain" description="DUF6873" evidence="1">
    <location>
        <begin position="18"/>
        <end position="200"/>
    </location>
</feature>
<dbReference type="EMBL" id="DVND01000175">
    <property type="protein sequence ID" value="HIU49061.1"/>
    <property type="molecule type" value="Genomic_DNA"/>
</dbReference>
<feature type="non-terminal residue" evidence="2">
    <location>
        <position position="202"/>
    </location>
</feature>
<gene>
    <name evidence="2" type="ORF">IAB04_06820</name>
</gene>
<dbReference type="Proteomes" id="UP000824111">
    <property type="component" value="Unassembled WGS sequence"/>
</dbReference>
<protein>
    <recommendedName>
        <fullName evidence="1">DUF6873 domain-containing protein</fullName>
    </recommendedName>
</protein>